<evidence type="ECO:0000256" key="2">
    <source>
        <dbReference type="ARBA" id="ARBA00004401"/>
    </source>
</evidence>
<comment type="cofactor">
    <cofactor evidence="1">
        <name>Zn(2+)</name>
        <dbReference type="ChEBI" id="CHEBI:29105"/>
    </cofactor>
</comment>
<evidence type="ECO:0000256" key="4">
    <source>
        <dbReference type="ARBA" id="ARBA00022670"/>
    </source>
</evidence>
<feature type="domain" description="Peptidase M13 C-terminal" evidence="11">
    <location>
        <begin position="814"/>
        <end position="891"/>
    </location>
</feature>
<feature type="region of interest" description="Disordered" evidence="9">
    <location>
        <begin position="1"/>
        <end position="25"/>
    </location>
</feature>
<keyword evidence="6" id="KW-0378">Hydrolase</keyword>
<comment type="subcellular location">
    <subcellularLocation>
        <location evidence="2">Cell membrane</location>
        <topology evidence="2">Single-pass type II membrane protein</topology>
    </subcellularLocation>
</comment>
<evidence type="ECO:0000313" key="13">
    <source>
        <dbReference type="EMBL" id="CAL8123883.1"/>
    </source>
</evidence>
<comment type="caution">
    <text evidence="13">The sequence shown here is derived from an EMBL/GenBank/DDBJ whole genome shotgun (WGS) entry which is preliminary data.</text>
</comment>
<organism evidence="13 14">
    <name type="scientific">Orchesella dallaii</name>
    <dbReference type="NCBI Taxonomy" id="48710"/>
    <lineage>
        <taxon>Eukaryota</taxon>
        <taxon>Metazoa</taxon>
        <taxon>Ecdysozoa</taxon>
        <taxon>Arthropoda</taxon>
        <taxon>Hexapoda</taxon>
        <taxon>Collembola</taxon>
        <taxon>Entomobryomorpha</taxon>
        <taxon>Entomobryoidea</taxon>
        <taxon>Orchesellidae</taxon>
        <taxon>Orchesellinae</taxon>
        <taxon>Orchesella</taxon>
    </lineage>
</organism>
<evidence type="ECO:0000256" key="3">
    <source>
        <dbReference type="ARBA" id="ARBA00007357"/>
    </source>
</evidence>
<keyword evidence="7" id="KW-0862">Zinc</keyword>
<accession>A0ABP1RBM4</accession>
<dbReference type="InterPro" id="IPR008753">
    <property type="entry name" value="Peptidase_M13_N"/>
</dbReference>
<gene>
    <name evidence="13" type="ORF">ODALV1_LOCUS20361</name>
</gene>
<keyword evidence="5" id="KW-0479">Metal-binding</keyword>
<dbReference type="Pfam" id="PF05649">
    <property type="entry name" value="Peptidase_M13_N"/>
    <property type="match status" value="1"/>
</dbReference>
<keyword evidence="14" id="KW-1185">Reference proteome</keyword>
<evidence type="ECO:0000313" key="14">
    <source>
        <dbReference type="Proteomes" id="UP001642540"/>
    </source>
</evidence>
<keyword evidence="10" id="KW-0472">Membrane</keyword>
<keyword evidence="10" id="KW-1133">Transmembrane helix</keyword>
<dbReference type="PANTHER" id="PTHR11733:SF241">
    <property type="entry name" value="GH26575P-RELATED"/>
    <property type="match status" value="1"/>
</dbReference>
<keyword evidence="4" id="KW-0645">Protease</keyword>
<comment type="similarity">
    <text evidence="3">Belongs to the peptidase M13 family.</text>
</comment>
<keyword evidence="10" id="KW-0812">Transmembrane</keyword>
<reference evidence="13 14" key="1">
    <citation type="submission" date="2024-08" db="EMBL/GenBank/DDBJ databases">
        <authorList>
            <person name="Cucini C."/>
            <person name="Frati F."/>
        </authorList>
    </citation>
    <scope>NUCLEOTIDE SEQUENCE [LARGE SCALE GENOMIC DNA]</scope>
</reference>
<dbReference type="InterPro" id="IPR000718">
    <property type="entry name" value="Peptidase_M13"/>
</dbReference>
<protein>
    <recommendedName>
        <fullName evidence="15">Endothelin-converting enzyme 1</fullName>
    </recommendedName>
</protein>
<evidence type="ECO:0000256" key="1">
    <source>
        <dbReference type="ARBA" id="ARBA00001947"/>
    </source>
</evidence>
<feature type="transmembrane region" description="Helical" evidence="10">
    <location>
        <begin position="157"/>
        <end position="177"/>
    </location>
</feature>
<dbReference type="InterPro" id="IPR042089">
    <property type="entry name" value="Peptidase_M13_dom_2"/>
</dbReference>
<evidence type="ECO:0000259" key="11">
    <source>
        <dbReference type="Pfam" id="PF01431"/>
    </source>
</evidence>
<dbReference type="Gene3D" id="3.40.390.10">
    <property type="entry name" value="Collagenase (Catalytic Domain)"/>
    <property type="match status" value="2"/>
</dbReference>
<dbReference type="SUPFAM" id="SSF55486">
    <property type="entry name" value="Metalloproteases ('zincins'), catalytic domain"/>
    <property type="match status" value="2"/>
</dbReference>
<evidence type="ECO:0000256" key="6">
    <source>
        <dbReference type="ARBA" id="ARBA00022801"/>
    </source>
</evidence>
<keyword evidence="8" id="KW-0482">Metalloprotease</keyword>
<dbReference type="InterPro" id="IPR024079">
    <property type="entry name" value="MetalloPept_cat_dom_sf"/>
</dbReference>
<dbReference type="Gene3D" id="1.10.1380.10">
    <property type="entry name" value="Neutral endopeptidase , domain2"/>
    <property type="match status" value="1"/>
</dbReference>
<feature type="domain" description="Peptidase M13 N-terminal" evidence="12">
    <location>
        <begin position="213"/>
        <end position="598"/>
    </location>
</feature>
<evidence type="ECO:0008006" key="15">
    <source>
        <dbReference type="Google" id="ProtNLM"/>
    </source>
</evidence>
<evidence type="ECO:0000256" key="5">
    <source>
        <dbReference type="ARBA" id="ARBA00022723"/>
    </source>
</evidence>
<evidence type="ECO:0000259" key="12">
    <source>
        <dbReference type="Pfam" id="PF05649"/>
    </source>
</evidence>
<name>A0ABP1RBM4_9HEXA</name>
<evidence type="ECO:0000256" key="8">
    <source>
        <dbReference type="ARBA" id="ARBA00023049"/>
    </source>
</evidence>
<dbReference type="Proteomes" id="UP001642540">
    <property type="component" value="Unassembled WGS sequence"/>
</dbReference>
<dbReference type="InterPro" id="IPR018497">
    <property type="entry name" value="Peptidase_M13_C"/>
</dbReference>
<evidence type="ECO:0000256" key="9">
    <source>
        <dbReference type="SAM" id="MobiDB-lite"/>
    </source>
</evidence>
<sequence>MFWDKSQSVKPKKFSGATPTPKVSLVAPVPPQIDFRVNPNAKVDDETLRDIFPPRKYKRSLGSLQSFVNFRHGSQDSIENLTQLIQRPSLDPSLEEHIRRHSQQPTSKPLKRGGRNRYEFAGIAHSDLDIQTSRPPLMYQMNVVEWLWLQSTIQHRLIIMMMGILFTLFLFHLAYWIRLWMTHRYLNPYVCKTKQCLNLAKRLHSSINTDVNPCENFYEFACGASAGILEEDDDKWFIGTDSNRISYNFDSSVSLGTMLKKTKEFPDSLVLEMYKACLHEKARQKSGLGGFYNLLKKLNLYHVSSSANPPLTTTDVIESMARILAQGLSTSAILNVGFDIDNSSAYLDHRLSYITAAETEILNPASLQRYGYKLYFETVKAAFEHLTELAITKAEIDIVAHDIVCIEAFIRDSYLTRQEIEVIEGKPNNQVCEIHWQWDIGVNGNPKANFGNTLNTFFDYAFLSKRLYELANPGVSPGFLHITPDRDARSDKRFMLNFEKLMTTSAPIRIMRYLQWRVLYALALELTDEVRDIMINIKRHQYHGRIPNCFQCLFSWLPFVAPDRFLKQVPNAKISQQVDNFKRMALQVQSAYAGRIKNESFSEYDQSVIGDNGPLLRAILRARAHFHMVPPVSFSRDNFPRYPKLYKGLSFKEEDHLGNLMQMGQRIFQWKAGSNYTSIFVADTSGLGFLFTGAIQERSVLAYEASSKFGGVHHEATALTADPDVGAVLDEMNVPNSKRFNLVYKLLQGIYGFINNRLQKLFDQRETWIDSGKTWDNVDFKNKQGRQKLFSILLEQSKLHIISNMVNEHLAANDGENKLRLPHLEQYDAKQLFYLTLVNRLCKKVSLKELEHRYKYGPLLQSIKTNIAFSNLKDFGESFDCPVGSSMNRADKVYFWSRS</sequence>
<dbReference type="Pfam" id="PF01431">
    <property type="entry name" value="Peptidase_M13"/>
    <property type="match status" value="1"/>
</dbReference>
<dbReference type="EMBL" id="CAXLJM020000068">
    <property type="protein sequence ID" value="CAL8123883.1"/>
    <property type="molecule type" value="Genomic_DNA"/>
</dbReference>
<evidence type="ECO:0000256" key="7">
    <source>
        <dbReference type="ARBA" id="ARBA00022833"/>
    </source>
</evidence>
<proteinExistence type="inferred from homology"/>
<dbReference type="PANTHER" id="PTHR11733">
    <property type="entry name" value="ZINC METALLOPROTEASE FAMILY M13 NEPRILYSIN-RELATED"/>
    <property type="match status" value="1"/>
</dbReference>
<evidence type="ECO:0000256" key="10">
    <source>
        <dbReference type="SAM" id="Phobius"/>
    </source>
</evidence>
<dbReference type="PROSITE" id="PS51885">
    <property type="entry name" value="NEPRILYSIN"/>
    <property type="match status" value="1"/>
</dbReference>